<dbReference type="AlphaFoldDB" id="A0A381SMH6"/>
<evidence type="ECO:0000259" key="5">
    <source>
        <dbReference type="PROSITE" id="PS50059"/>
    </source>
</evidence>
<gene>
    <name evidence="6" type="ORF">METZ01_LOCUS58089</name>
</gene>
<protein>
    <recommendedName>
        <fullName evidence="2">peptidylprolyl isomerase</fullName>
        <ecNumber evidence="2">5.2.1.8</ecNumber>
    </recommendedName>
</protein>
<proteinExistence type="predicted"/>
<dbReference type="PROSITE" id="PS50059">
    <property type="entry name" value="FKBP_PPIASE"/>
    <property type="match status" value="1"/>
</dbReference>
<evidence type="ECO:0000256" key="2">
    <source>
        <dbReference type="ARBA" id="ARBA00013194"/>
    </source>
</evidence>
<evidence type="ECO:0000256" key="4">
    <source>
        <dbReference type="ARBA" id="ARBA00023235"/>
    </source>
</evidence>
<reference evidence="6" key="1">
    <citation type="submission" date="2018-05" db="EMBL/GenBank/DDBJ databases">
        <authorList>
            <person name="Lanie J.A."/>
            <person name="Ng W.-L."/>
            <person name="Kazmierczak K.M."/>
            <person name="Andrzejewski T.M."/>
            <person name="Davidsen T.M."/>
            <person name="Wayne K.J."/>
            <person name="Tettelin H."/>
            <person name="Glass J.I."/>
            <person name="Rusch D."/>
            <person name="Podicherti R."/>
            <person name="Tsui H.-C.T."/>
            <person name="Winkler M.E."/>
        </authorList>
    </citation>
    <scope>NUCLEOTIDE SEQUENCE</scope>
</reference>
<sequence>YLLTTVVLLSLFACMDQDEDKGELIIEDLVVGQGVEAKEGNVITVNYTGWLENGTQFDSSLSPGRDPLVITLGAGQVIQGWDEGIPGMKVGGKRRLTIPPHLGYGNQAVGAIPANSTLIFEVDLLGVT</sequence>
<dbReference type="EC" id="5.2.1.8" evidence="2"/>
<dbReference type="InterPro" id="IPR046357">
    <property type="entry name" value="PPIase_dom_sf"/>
</dbReference>
<keyword evidence="4" id="KW-0413">Isomerase</keyword>
<evidence type="ECO:0000256" key="3">
    <source>
        <dbReference type="ARBA" id="ARBA00023110"/>
    </source>
</evidence>
<dbReference type="EMBL" id="UINC01003315">
    <property type="protein sequence ID" value="SVA05235.1"/>
    <property type="molecule type" value="Genomic_DNA"/>
</dbReference>
<dbReference type="PANTHER" id="PTHR43811">
    <property type="entry name" value="FKBP-TYPE PEPTIDYL-PROLYL CIS-TRANS ISOMERASE FKPA"/>
    <property type="match status" value="1"/>
</dbReference>
<dbReference type="SUPFAM" id="SSF54534">
    <property type="entry name" value="FKBP-like"/>
    <property type="match status" value="1"/>
</dbReference>
<dbReference type="GO" id="GO:0003755">
    <property type="term" value="F:peptidyl-prolyl cis-trans isomerase activity"/>
    <property type="evidence" value="ECO:0007669"/>
    <property type="project" value="UniProtKB-KW"/>
</dbReference>
<dbReference type="PANTHER" id="PTHR43811:SF19">
    <property type="entry name" value="39 KDA FK506-BINDING NUCLEAR PROTEIN"/>
    <property type="match status" value="1"/>
</dbReference>
<evidence type="ECO:0000256" key="1">
    <source>
        <dbReference type="ARBA" id="ARBA00000971"/>
    </source>
</evidence>
<organism evidence="6">
    <name type="scientific">marine metagenome</name>
    <dbReference type="NCBI Taxonomy" id="408172"/>
    <lineage>
        <taxon>unclassified sequences</taxon>
        <taxon>metagenomes</taxon>
        <taxon>ecological metagenomes</taxon>
    </lineage>
</organism>
<accession>A0A381SMH6</accession>
<feature type="non-terminal residue" evidence="6">
    <location>
        <position position="1"/>
    </location>
</feature>
<dbReference type="InterPro" id="IPR001179">
    <property type="entry name" value="PPIase_FKBP_dom"/>
</dbReference>
<feature type="domain" description="PPIase FKBP-type" evidence="5">
    <location>
        <begin position="40"/>
        <end position="128"/>
    </location>
</feature>
<keyword evidence="3" id="KW-0697">Rotamase</keyword>
<dbReference type="Pfam" id="PF00254">
    <property type="entry name" value="FKBP_C"/>
    <property type="match status" value="1"/>
</dbReference>
<comment type="catalytic activity">
    <reaction evidence="1">
        <text>[protein]-peptidylproline (omega=180) = [protein]-peptidylproline (omega=0)</text>
        <dbReference type="Rhea" id="RHEA:16237"/>
        <dbReference type="Rhea" id="RHEA-COMP:10747"/>
        <dbReference type="Rhea" id="RHEA-COMP:10748"/>
        <dbReference type="ChEBI" id="CHEBI:83833"/>
        <dbReference type="ChEBI" id="CHEBI:83834"/>
        <dbReference type="EC" id="5.2.1.8"/>
    </reaction>
</comment>
<evidence type="ECO:0000313" key="6">
    <source>
        <dbReference type="EMBL" id="SVA05235.1"/>
    </source>
</evidence>
<name>A0A381SMH6_9ZZZZ</name>
<dbReference type="FunFam" id="3.10.50.40:FF:000006">
    <property type="entry name" value="Peptidyl-prolyl cis-trans isomerase"/>
    <property type="match status" value="1"/>
</dbReference>
<dbReference type="Gene3D" id="3.10.50.40">
    <property type="match status" value="1"/>
</dbReference>